<dbReference type="CDD" id="cd09871">
    <property type="entry name" value="PIN_MtVapC28-VapC30-like"/>
    <property type="match status" value="1"/>
</dbReference>
<dbReference type="HAMAP" id="MF_00265">
    <property type="entry name" value="VapC_Nob1"/>
    <property type="match status" value="1"/>
</dbReference>
<evidence type="ECO:0000256" key="6">
    <source>
        <dbReference type="ARBA" id="ARBA00022842"/>
    </source>
</evidence>
<dbReference type="InterPro" id="IPR050556">
    <property type="entry name" value="Type_II_TA_system_RNase"/>
</dbReference>
<comment type="cofactor">
    <cofactor evidence="1 8">
        <name>Mg(2+)</name>
        <dbReference type="ChEBI" id="CHEBI:18420"/>
    </cofactor>
</comment>
<evidence type="ECO:0000256" key="2">
    <source>
        <dbReference type="ARBA" id="ARBA00022649"/>
    </source>
</evidence>
<dbReference type="GO" id="GO:0004540">
    <property type="term" value="F:RNA nuclease activity"/>
    <property type="evidence" value="ECO:0007669"/>
    <property type="project" value="InterPro"/>
</dbReference>
<evidence type="ECO:0000256" key="1">
    <source>
        <dbReference type="ARBA" id="ARBA00001946"/>
    </source>
</evidence>
<dbReference type="PANTHER" id="PTHR33653">
    <property type="entry name" value="RIBONUCLEASE VAPC2"/>
    <property type="match status" value="1"/>
</dbReference>
<dbReference type="InterPro" id="IPR029060">
    <property type="entry name" value="PIN-like_dom_sf"/>
</dbReference>
<accession>A0A450RZA0</accession>
<gene>
    <name evidence="8" type="primary">vapC</name>
    <name evidence="10" type="ORF">BECKFW1821A_GA0114235_100727</name>
</gene>
<keyword evidence="4 8" id="KW-0479">Metal-binding</keyword>
<evidence type="ECO:0000259" key="9">
    <source>
        <dbReference type="Pfam" id="PF01850"/>
    </source>
</evidence>
<dbReference type="Gene3D" id="3.40.50.1010">
    <property type="entry name" value="5'-nuclease"/>
    <property type="match status" value="1"/>
</dbReference>
<reference evidence="10" key="1">
    <citation type="submission" date="2019-02" db="EMBL/GenBank/DDBJ databases">
        <authorList>
            <person name="Gruber-Vodicka R. H."/>
            <person name="Seah K. B. B."/>
        </authorList>
    </citation>
    <scope>NUCLEOTIDE SEQUENCE</scope>
    <source>
        <strain evidence="10">BECK_BZ15</strain>
    </source>
</reference>
<feature type="binding site" evidence="8">
    <location>
        <position position="4"/>
    </location>
    <ligand>
        <name>Mg(2+)</name>
        <dbReference type="ChEBI" id="CHEBI:18420"/>
    </ligand>
</feature>
<sequence length="132" mass="14744">MIIDSSAFLAILLGEAEQEDICLLIEEDTKSIMSVASYLEISIKIHNMHDAELISVIDKILNELGITLMLVSVEQALIAREAHKKFGKGMGHPARLNFGDCFSYALAKEMDLPLLFKGDDFIYTDLKLIRAE</sequence>
<feature type="domain" description="PIN" evidence="9">
    <location>
        <begin position="1"/>
        <end position="123"/>
    </location>
</feature>
<proteinExistence type="inferred from homology"/>
<dbReference type="EC" id="3.1.-.-" evidence="8"/>
<evidence type="ECO:0000256" key="8">
    <source>
        <dbReference type="HAMAP-Rule" id="MF_00265"/>
    </source>
</evidence>
<keyword evidence="8" id="KW-0800">Toxin</keyword>
<dbReference type="GO" id="GO:0000287">
    <property type="term" value="F:magnesium ion binding"/>
    <property type="evidence" value="ECO:0007669"/>
    <property type="project" value="UniProtKB-UniRule"/>
</dbReference>
<comment type="function">
    <text evidence="8">Toxic component of a toxin-antitoxin (TA) system. An RNase.</text>
</comment>
<evidence type="ECO:0000313" key="10">
    <source>
        <dbReference type="EMBL" id="VFJ44591.1"/>
    </source>
</evidence>
<dbReference type="Pfam" id="PF01850">
    <property type="entry name" value="PIN"/>
    <property type="match status" value="1"/>
</dbReference>
<dbReference type="SUPFAM" id="SSF88723">
    <property type="entry name" value="PIN domain-like"/>
    <property type="match status" value="1"/>
</dbReference>
<dbReference type="InterPro" id="IPR002716">
    <property type="entry name" value="PIN_dom"/>
</dbReference>
<evidence type="ECO:0000256" key="7">
    <source>
        <dbReference type="ARBA" id="ARBA00038093"/>
    </source>
</evidence>
<keyword evidence="3 8" id="KW-0540">Nuclease</keyword>
<dbReference type="PANTHER" id="PTHR33653:SF1">
    <property type="entry name" value="RIBONUCLEASE VAPC2"/>
    <property type="match status" value="1"/>
</dbReference>
<organism evidence="10">
    <name type="scientific">Candidatus Kentrum sp. FW</name>
    <dbReference type="NCBI Taxonomy" id="2126338"/>
    <lineage>
        <taxon>Bacteria</taxon>
        <taxon>Pseudomonadati</taxon>
        <taxon>Pseudomonadota</taxon>
        <taxon>Gammaproteobacteria</taxon>
        <taxon>Candidatus Kentrum</taxon>
    </lineage>
</organism>
<evidence type="ECO:0000256" key="4">
    <source>
        <dbReference type="ARBA" id="ARBA00022723"/>
    </source>
</evidence>
<dbReference type="AlphaFoldDB" id="A0A450RZA0"/>
<dbReference type="GO" id="GO:0090729">
    <property type="term" value="F:toxin activity"/>
    <property type="evidence" value="ECO:0007669"/>
    <property type="project" value="UniProtKB-KW"/>
</dbReference>
<dbReference type="GO" id="GO:0016787">
    <property type="term" value="F:hydrolase activity"/>
    <property type="evidence" value="ECO:0007669"/>
    <property type="project" value="UniProtKB-KW"/>
</dbReference>
<evidence type="ECO:0000256" key="5">
    <source>
        <dbReference type="ARBA" id="ARBA00022801"/>
    </source>
</evidence>
<name>A0A450RZA0_9GAMM</name>
<keyword evidence="5 8" id="KW-0378">Hydrolase</keyword>
<evidence type="ECO:0000256" key="3">
    <source>
        <dbReference type="ARBA" id="ARBA00022722"/>
    </source>
</evidence>
<keyword evidence="6 8" id="KW-0460">Magnesium</keyword>
<protein>
    <recommendedName>
        <fullName evidence="8">Ribonuclease VapC</fullName>
        <shortName evidence="8">RNase VapC</shortName>
        <ecNumber evidence="8">3.1.-.-</ecNumber>
    </recommendedName>
    <alternativeName>
        <fullName evidence="8">Toxin VapC</fullName>
    </alternativeName>
</protein>
<comment type="similarity">
    <text evidence="7 8">Belongs to the PINc/VapC protein family.</text>
</comment>
<feature type="binding site" evidence="8">
    <location>
        <position position="100"/>
    </location>
    <ligand>
        <name>Mg(2+)</name>
        <dbReference type="ChEBI" id="CHEBI:18420"/>
    </ligand>
</feature>
<dbReference type="InterPro" id="IPR022907">
    <property type="entry name" value="VapC_family"/>
</dbReference>
<dbReference type="EMBL" id="CAADEW010000007">
    <property type="protein sequence ID" value="VFJ44591.1"/>
    <property type="molecule type" value="Genomic_DNA"/>
</dbReference>
<keyword evidence="2 8" id="KW-1277">Toxin-antitoxin system</keyword>